<comment type="caution">
    <text evidence="2">The sequence shown here is derived from an EMBL/GenBank/DDBJ whole genome shotgun (WGS) entry which is preliminary data.</text>
</comment>
<dbReference type="EMBL" id="BAAAQM010000083">
    <property type="protein sequence ID" value="GAA2004669.1"/>
    <property type="molecule type" value="Genomic_DNA"/>
</dbReference>
<gene>
    <name evidence="2" type="ORF">GCM10009838_83600</name>
</gene>
<feature type="region of interest" description="Disordered" evidence="1">
    <location>
        <begin position="29"/>
        <end position="67"/>
    </location>
</feature>
<proteinExistence type="predicted"/>
<keyword evidence="3" id="KW-1185">Reference proteome</keyword>
<organism evidence="2 3">
    <name type="scientific">Catenulispora subtropica</name>
    <dbReference type="NCBI Taxonomy" id="450798"/>
    <lineage>
        <taxon>Bacteria</taxon>
        <taxon>Bacillati</taxon>
        <taxon>Actinomycetota</taxon>
        <taxon>Actinomycetes</taxon>
        <taxon>Catenulisporales</taxon>
        <taxon>Catenulisporaceae</taxon>
        <taxon>Catenulispora</taxon>
    </lineage>
</organism>
<evidence type="ECO:0000313" key="3">
    <source>
        <dbReference type="Proteomes" id="UP001499854"/>
    </source>
</evidence>
<accession>A0ABN2TCD1</accession>
<protein>
    <submittedName>
        <fullName evidence="2">Uncharacterized protein</fullName>
    </submittedName>
</protein>
<dbReference type="RefSeq" id="WP_344662781.1">
    <property type="nucleotide sequence ID" value="NZ_BAAAQM010000083.1"/>
</dbReference>
<name>A0ABN2TCD1_9ACTN</name>
<dbReference type="Proteomes" id="UP001499854">
    <property type="component" value="Unassembled WGS sequence"/>
</dbReference>
<evidence type="ECO:0000313" key="2">
    <source>
        <dbReference type="EMBL" id="GAA2004669.1"/>
    </source>
</evidence>
<reference evidence="2 3" key="1">
    <citation type="journal article" date="2019" name="Int. J. Syst. Evol. Microbiol.">
        <title>The Global Catalogue of Microorganisms (GCM) 10K type strain sequencing project: providing services to taxonomists for standard genome sequencing and annotation.</title>
        <authorList>
            <consortium name="The Broad Institute Genomics Platform"/>
            <consortium name="The Broad Institute Genome Sequencing Center for Infectious Disease"/>
            <person name="Wu L."/>
            <person name="Ma J."/>
        </authorList>
    </citation>
    <scope>NUCLEOTIDE SEQUENCE [LARGE SCALE GENOMIC DNA]</scope>
    <source>
        <strain evidence="2 3">JCM 16013</strain>
    </source>
</reference>
<evidence type="ECO:0000256" key="1">
    <source>
        <dbReference type="SAM" id="MobiDB-lite"/>
    </source>
</evidence>
<sequence length="67" mass="7240">MSSATKTVRPRCREFLAGMVIGFAGALAVPARRGRHEPAAPPAPRPRDVQIQAPHEEPVPVRPHRAA</sequence>